<comment type="caution">
    <text evidence="1">The sequence shown here is derived from an EMBL/GenBank/DDBJ whole genome shotgun (WGS) entry which is preliminary data.</text>
</comment>
<organism evidence="1 2">
    <name type="scientific">Acinetobacter baumannii 21072</name>
    <dbReference type="NCBI Taxonomy" id="1310697"/>
    <lineage>
        <taxon>Bacteria</taxon>
        <taxon>Pseudomonadati</taxon>
        <taxon>Pseudomonadota</taxon>
        <taxon>Gammaproteobacteria</taxon>
        <taxon>Moraxellales</taxon>
        <taxon>Moraxellaceae</taxon>
        <taxon>Acinetobacter</taxon>
        <taxon>Acinetobacter calcoaceticus/baumannii complex</taxon>
    </lineage>
</organism>
<dbReference type="AlphaFoldDB" id="A0A062IRH8"/>
<sequence>METFSLPYKVGAACTAFMLKVATAAARSNFFIEISPKGIFKWRMPS</sequence>
<accession>A0A062IRH8</accession>
<evidence type="ECO:0000313" key="1">
    <source>
        <dbReference type="EMBL" id="KCY21436.1"/>
    </source>
</evidence>
<dbReference type="EMBL" id="JMOD01000008">
    <property type="protein sequence ID" value="KCY21436.1"/>
    <property type="molecule type" value="Genomic_DNA"/>
</dbReference>
<proteinExistence type="predicted"/>
<evidence type="ECO:0000313" key="2">
    <source>
        <dbReference type="Proteomes" id="UP000027327"/>
    </source>
</evidence>
<reference evidence="1 2" key="1">
    <citation type="submission" date="2014-04" db="EMBL/GenBank/DDBJ databases">
        <title>Comparative genomics and transcriptomics to identify genetic mechanisms underlying the emergence of carbapenem resistant Acinetobacter baumannii (CRAb).</title>
        <authorList>
            <person name="Harris A.D."/>
            <person name="Johnson K.J."/>
            <person name="George J."/>
            <person name="Nadendla S."/>
            <person name="Daugherty S.C."/>
            <person name="Parankush S."/>
            <person name="Sadzewicz L."/>
            <person name="Tallon L."/>
            <person name="Sengamalay N."/>
            <person name="Hazen T.H."/>
            <person name="Rasko D.A."/>
        </authorList>
    </citation>
    <scope>NUCLEOTIDE SEQUENCE [LARGE SCALE GENOMIC DNA]</scope>
    <source>
        <strain evidence="1 2">21072</strain>
    </source>
</reference>
<name>A0A062IRH8_ACIBA</name>
<gene>
    <name evidence="1" type="ORF">J596_0768</name>
</gene>
<protein>
    <submittedName>
        <fullName evidence="1">Uncharacterized protein</fullName>
    </submittedName>
</protein>
<dbReference type="Proteomes" id="UP000027327">
    <property type="component" value="Unassembled WGS sequence"/>
</dbReference>